<dbReference type="GO" id="GO:0005886">
    <property type="term" value="C:plasma membrane"/>
    <property type="evidence" value="ECO:0007669"/>
    <property type="project" value="UniProtKB-SubCell"/>
</dbReference>
<keyword evidence="19" id="KW-1185">Reference proteome</keyword>
<dbReference type="GO" id="GO:0000155">
    <property type="term" value="F:phosphorelay sensor kinase activity"/>
    <property type="evidence" value="ECO:0007669"/>
    <property type="project" value="InterPro"/>
</dbReference>
<evidence type="ECO:0000259" key="16">
    <source>
        <dbReference type="PROSITE" id="PS50109"/>
    </source>
</evidence>
<dbReference type="Pfam" id="PF00512">
    <property type="entry name" value="HisKA"/>
    <property type="match status" value="1"/>
</dbReference>
<keyword evidence="10" id="KW-0067">ATP-binding</keyword>
<evidence type="ECO:0000256" key="4">
    <source>
        <dbReference type="ARBA" id="ARBA00022475"/>
    </source>
</evidence>
<keyword evidence="12" id="KW-0902">Two-component regulatory system</keyword>
<dbReference type="SUPFAM" id="SSF55874">
    <property type="entry name" value="ATPase domain of HSP90 chaperone/DNA topoisomerase II/histidine kinase"/>
    <property type="match status" value="1"/>
</dbReference>
<keyword evidence="8" id="KW-0547">Nucleotide-binding</keyword>
<dbReference type="Proteomes" id="UP000184245">
    <property type="component" value="Unassembled WGS sequence"/>
</dbReference>
<keyword evidence="4" id="KW-1003">Cell membrane</keyword>
<dbReference type="Gene3D" id="6.10.340.10">
    <property type="match status" value="1"/>
</dbReference>
<dbReference type="InterPro" id="IPR050398">
    <property type="entry name" value="HssS/ArlS-like"/>
</dbReference>
<dbReference type="CDD" id="cd06225">
    <property type="entry name" value="HAMP"/>
    <property type="match status" value="1"/>
</dbReference>
<evidence type="ECO:0000256" key="11">
    <source>
        <dbReference type="ARBA" id="ARBA00022989"/>
    </source>
</evidence>
<comment type="subcellular location">
    <subcellularLocation>
        <location evidence="2">Cell membrane</location>
        <topology evidence="2">Multi-pass membrane protein</topology>
    </subcellularLocation>
</comment>
<evidence type="ECO:0000256" key="15">
    <source>
        <dbReference type="SAM" id="Phobius"/>
    </source>
</evidence>
<evidence type="ECO:0000256" key="9">
    <source>
        <dbReference type="ARBA" id="ARBA00022777"/>
    </source>
</evidence>
<keyword evidence="11 15" id="KW-1133">Transmembrane helix</keyword>
<evidence type="ECO:0000256" key="1">
    <source>
        <dbReference type="ARBA" id="ARBA00000085"/>
    </source>
</evidence>
<dbReference type="RefSeq" id="WP_072848616.1">
    <property type="nucleotide sequence ID" value="NZ_FQVI01000001.1"/>
</dbReference>
<dbReference type="PROSITE" id="PS50885">
    <property type="entry name" value="HAMP"/>
    <property type="match status" value="1"/>
</dbReference>
<evidence type="ECO:0000313" key="19">
    <source>
        <dbReference type="Proteomes" id="UP000184245"/>
    </source>
</evidence>
<feature type="domain" description="HAMP" evidence="17">
    <location>
        <begin position="193"/>
        <end position="245"/>
    </location>
</feature>
<keyword evidence="5" id="KW-0597">Phosphoprotein</keyword>
<dbReference type="PROSITE" id="PS50109">
    <property type="entry name" value="HIS_KIN"/>
    <property type="match status" value="1"/>
</dbReference>
<dbReference type="SMART" id="SM00387">
    <property type="entry name" value="HATPase_c"/>
    <property type="match status" value="1"/>
</dbReference>
<evidence type="ECO:0000256" key="12">
    <source>
        <dbReference type="ARBA" id="ARBA00023012"/>
    </source>
</evidence>
<dbReference type="InterPro" id="IPR004358">
    <property type="entry name" value="Sig_transdc_His_kin-like_C"/>
</dbReference>
<dbReference type="Pfam" id="PF00672">
    <property type="entry name" value="HAMP"/>
    <property type="match status" value="1"/>
</dbReference>
<feature type="coiled-coil region" evidence="14">
    <location>
        <begin position="230"/>
        <end position="257"/>
    </location>
</feature>
<sequence length="477" mass="54550">MKFRWKIFFIFISFITLIFSIFGAWMVNATFQTSLEREIDRGKSENQMFQFAFEMALDSLGEEYVVMQDSVFQDISNSMRDGSAGGESFIRVYDREAKLLFDNTGMETDMDFISSLDGAAGGYQIYHDPKERNDGYYLAVICRAGEKESPFYLENIMDISYIYREREALFARYRIAILILLVLTGCVTLILSQLLTRSVVSLSRITRRFARGDYQIRARHYGEDEIGELTKDFNSMADKLSRKIEELQEAARKQEDFTASFAHELKTPLTSIIGYADMLRMMELNREEIMEASNYIYSQGKRLESLSLKLLELIVTDNQDQELRTLSVKPLLEEAGRVVTASLAEKKIHLEEDIEEGEVKGDRDLLMSLFINLMDNSRKALKAGGIISLWGRKRTDGYEVCVRDNGCGIPKEELSRITEAFYMVDKSRSRKQGGAGLGLTLCSRIVYLHGARWEIQSEQGKGTSIAIFFPGKEEYNA</sequence>
<dbReference type="InterPro" id="IPR003661">
    <property type="entry name" value="HisK_dim/P_dom"/>
</dbReference>
<dbReference type="InterPro" id="IPR005467">
    <property type="entry name" value="His_kinase_dom"/>
</dbReference>
<dbReference type="PANTHER" id="PTHR45528:SF1">
    <property type="entry name" value="SENSOR HISTIDINE KINASE CPXA"/>
    <property type="match status" value="1"/>
</dbReference>
<evidence type="ECO:0000256" key="2">
    <source>
        <dbReference type="ARBA" id="ARBA00004651"/>
    </source>
</evidence>
<dbReference type="CDD" id="cd00082">
    <property type="entry name" value="HisKA"/>
    <property type="match status" value="1"/>
</dbReference>
<evidence type="ECO:0000259" key="17">
    <source>
        <dbReference type="PROSITE" id="PS50885"/>
    </source>
</evidence>
<evidence type="ECO:0000256" key="10">
    <source>
        <dbReference type="ARBA" id="ARBA00022840"/>
    </source>
</evidence>
<reference evidence="18 19" key="1">
    <citation type="submission" date="2016-11" db="EMBL/GenBank/DDBJ databases">
        <authorList>
            <person name="Jaros S."/>
            <person name="Januszkiewicz K."/>
            <person name="Wedrychowicz H."/>
        </authorList>
    </citation>
    <scope>NUCLEOTIDE SEQUENCE [LARGE SCALE GENOMIC DNA]</scope>
    <source>
        <strain evidence="18 19">DSM 17459</strain>
    </source>
</reference>
<dbReference type="SMART" id="SM00388">
    <property type="entry name" value="HisKA"/>
    <property type="match status" value="1"/>
</dbReference>
<dbReference type="InterPro" id="IPR003660">
    <property type="entry name" value="HAMP_dom"/>
</dbReference>
<evidence type="ECO:0000256" key="8">
    <source>
        <dbReference type="ARBA" id="ARBA00022741"/>
    </source>
</evidence>
<evidence type="ECO:0000313" key="18">
    <source>
        <dbReference type="EMBL" id="SHE39936.1"/>
    </source>
</evidence>
<dbReference type="EMBL" id="FQVI01000001">
    <property type="protein sequence ID" value="SHE39936.1"/>
    <property type="molecule type" value="Genomic_DNA"/>
</dbReference>
<dbReference type="Pfam" id="PF02518">
    <property type="entry name" value="HATPase_c"/>
    <property type="match status" value="1"/>
</dbReference>
<proteinExistence type="predicted"/>
<dbReference type="InterPro" id="IPR036890">
    <property type="entry name" value="HATPase_C_sf"/>
</dbReference>
<evidence type="ECO:0000256" key="7">
    <source>
        <dbReference type="ARBA" id="ARBA00022692"/>
    </source>
</evidence>
<dbReference type="GO" id="GO:0005524">
    <property type="term" value="F:ATP binding"/>
    <property type="evidence" value="ECO:0007669"/>
    <property type="project" value="UniProtKB-KW"/>
</dbReference>
<feature type="domain" description="Histidine kinase" evidence="16">
    <location>
        <begin position="260"/>
        <end position="473"/>
    </location>
</feature>
<protein>
    <recommendedName>
        <fullName evidence="3">histidine kinase</fullName>
        <ecNumber evidence="3">2.7.13.3</ecNumber>
    </recommendedName>
</protein>
<comment type="catalytic activity">
    <reaction evidence="1">
        <text>ATP + protein L-histidine = ADP + protein N-phospho-L-histidine.</text>
        <dbReference type="EC" id="2.7.13.3"/>
    </reaction>
</comment>
<feature type="transmembrane region" description="Helical" evidence="15">
    <location>
        <begin position="6"/>
        <end position="27"/>
    </location>
</feature>
<evidence type="ECO:0000256" key="3">
    <source>
        <dbReference type="ARBA" id="ARBA00012438"/>
    </source>
</evidence>
<keyword evidence="9 18" id="KW-0418">Kinase</keyword>
<name>A0A1M4T602_9CLOT</name>
<dbReference type="SMART" id="SM00304">
    <property type="entry name" value="HAMP"/>
    <property type="match status" value="1"/>
</dbReference>
<dbReference type="Gene3D" id="1.10.287.130">
    <property type="match status" value="1"/>
</dbReference>
<dbReference type="Gene3D" id="3.30.565.10">
    <property type="entry name" value="Histidine kinase-like ATPase, C-terminal domain"/>
    <property type="match status" value="1"/>
</dbReference>
<accession>A0A1M4T602</accession>
<evidence type="ECO:0000256" key="6">
    <source>
        <dbReference type="ARBA" id="ARBA00022679"/>
    </source>
</evidence>
<evidence type="ECO:0000256" key="14">
    <source>
        <dbReference type="SAM" id="Coils"/>
    </source>
</evidence>
<dbReference type="PRINTS" id="PR00344">
    <property type="entry name" value="BCTRLSENSOR"/>
</dbReference>
<dbReference type="InterPro" id="IPR036097">
    <property type="entry name" value="HisK_dim/P_sf"/>
</dbReference>
<keyword evidence="6" id="KW-0808">Transferase</keyword>
<keyword evidence="14" id="KW-0175">Coiled coil</keyword>
<dbReference type="AlphaFoldDB" id="A0A1M4T602"/>
<keyword evidence="7 15" id="KW-0812">Transmembrane</keyword>
<evidence type="ECO:0000256" key="5">
    <source>
        <dbReference type="ARBA" id="ARBA00022553"/>
    </source>
</evidence>
<organism evidence="18 19">
    <name type="scientific">Lactonifactor longoviformis DSM 17459</name>
    <dbReference type="NCBI Taxonomy" id="1122155"/>
    <lineage>
        <taxon>Bacteria</taxon>
        <taxon>Bacillati</taxon>
        <taxon>Bacillota</taxon>
        <taxon>Clostridia</taxon>
        <taxon>Eubacteriales</taxon>
        <taxon>Clostridiaceae</taxon>
        <taxon>Lactonifactor</taxon>
    </lineage>
</organism>
<dbReference type="SUPFAM" id="SSF158472">
    <property type="entry name" value="HAMP domain-like"/>
    <property type="match status" value="1"/>
</dbReference>
<keyword evidence="13 15" id="KW-0472">Membrane</keyword>
<dbReference type="InterPro" id="IPR003594">
    <property type="entry name" value="HATPase_dom"/>
</dbReference>
<dbReference type="STRING" id="1122155.SAMN02745158_00445"/>
<gene>
    <name evidence="18" type="ORF">SAMN02745158_00445</name>
</gene>
<feature type="transmembrane region" description="Helical" evidence="15">
    <location>
        <begin position="173"/>
        <end position="195"/>
    </location>
</feature>
<dbReference type="PANTHER" id="PTHR45528">
    <property type="entry name" value="SENSOR HISTIDINE KINASE CPXA"/>
    <property type="match status" value="1"/>
</dbReference>
<dbReference type="EC" id="2.7.13.3" evidence="3"/>
<evidence type="ECO:0000256" key="13">
    <source>
        <dbReference type="ARBA" id="ARBA00023136"/>
    </source>
</evidence>
<dbReference type="SUPFAM" id="SSF47384">
    <property type="entry name" value="Homodimeric domain of signal transducing histidine kinase"/>
    <property type="match status" value="1"/>
</dbReference>
<dbReference type="OrthoDB" id="9786919at2"/>
<dbReference type="CDD" id="cd00075">
    <property type="entry name" value="HATPase"/>
    <property type="match status" value="1"/>
</dbReference>